<reference evidence="3 4" key="1">
    <citation type="submission" date="2019-01" db="EMBL/GenBank/DDBJ databases">
        <title>Genomic insights into the origins and evolution of symbiotic genes in the Phaseolus vulgaris microsymbionts.</title>
        <authorList>
            <person name="Tong W."/>
        </authorList>
    </citation>
    <scope>NUCLEOTIDE SEQUENCE [LARGE SCALE GENOMIC DNA]</scope>
    <source>
        <strain evidence="3 4">FH23</strain>
    </source>
</reference>
<dbReference type="InterPro" id="IPR012337">
    <property type="entry name" value="RNaseH-like_sf"/>
</dbReference>
<dbReference type="GO" id="GO:0003676">
    <property type="term" value="F:nucleic acid binding"/>
    <property type="evidence" value="ECO:0007669"/>
    <property type="project" value="InterPro"/>
</dbReference>
<dbReference type="Gene3D" id="3.30.420.10">
    <property type="entry name" value="Ribonuclease H-like superfamily/Ribonuclease H"/>
    <property type="match status" value="1"/>
</dbReference>
<keyword evidence="4" id="KW-1185">Reference proteome</keyword>
<feature type="compositionally biased region" description="Pro residues" evidence="1">
    <location>
        <begin position="729"/>
        <end position="741"/>
    </location>
</feature>
<name>A0AAE5TVG7_9HYPH</name>
<dbReference type="GO" id="GO:0015074">
    <property type="term" value="P:DNA integration"/>
    <property type="evidence" value="ECO:0007669"/>
    <property type="project" value="InterPro"/>
</dbReference>
<protein>
    <submittedName>
        <fullName evidence="3">Transposase</fullName>
    </submittedName>
</protein>
<dbReference type="SUPFAM" id="SSF53098">
    <property type="entry name" value="Ribonuclease H-like"/>
    <property type="match status" value="1"/>
</dbReference>
<feature type="region of interest" description="Disordered" evidence="1">
    <location>
        <begin position="708"/>
        <end position="744"/>
    </location>
</feature>
<sequence length="769" mass="86805">MFSICISDRFMLLSIPKPGDFSVVGLDTQAVTLQRYPNGEVLVKDATQFALEYANGDIWQTAQAGQELRPSTARHLLALLKPEGRMVTVGEMEDWEKDREELIHARTKQFYGNKYIDQRNFNLDYTKTEDDLAQFMRDNHEEADRLGLGKWIPSATVIRVLVYNRTRHVSLVDCMRKDPAVRARGIWPQWTYTLAHEAIDKVFRRELPSCAEAYKWFEGQFYLERDEGIGIEGKRPNPPTDRVFRTWFNEESKKANLVRLHGTRKVNKSLKGVIKPQDAVRPLQIVIIDQTLGNIWSVVKSRSESLVNRALPRGSTDQDVPSAEEEPKVLTTKRPEIVYAVDVFSRKTLALILTYQAPSIATFMACLKMVMTPKIEWMRRYPDLPDATAGHGPPETVVLDNLRVHVTDSVQLGLLAMNIAIEYAALASPEWKSIVERAIGTVKRVMAVLPGGFSIDDKRTNSSDHQKYARLDLEEIDELVTHKIITEHHMKPHGGTNEPPGRRFVCGVEKYGRGALRDLRQLDLMLRRRKIGATLTRNGVDFKGHHFHDEGLASRLLEEFSAKTKGKVGYPVSLKITILWKPGDCSSVGVMGPGGKTAVELRNTDPLFSNTPVSFEFALAAKKANAKIFELKYPPEVRAKYLREYFERLEQLLPKQTHKAGKTTARLLEGGRAIVIPPDVRRFDITIPVTNLGVSNVDIEIAYAAEEGREQPITPKRRGPKAKSKPAEPKSPAPEWEPLPSQPSYVFSSAAESEAFLDRLEAEMAATRH</sequence>
<evidence type="ECO:0000313" key="3">
    <source>
        <dbReference type="EMBL" id="QAS78567.1"/>
    </source>
</evidence>
<evidence type="ECO:0000313" key="4">
    <source>
        <dbReference type="Proteomes" id="UP000220927"/>
    </source>
</evidence>
<evidence type="ECO:0000256" key="1">
    <source>
        <dbReference type="SAM" id="MobiDB-lite"/>
    </source>
</evidence>
<proteinExistence type="predicted"/>
<dbReference type="KEGG" id="rad:CO657_11005"/>
<organism evidence="3 4">
    <name type="scientific">Rhizobium acidisoli</name>
    <dbReference type="NCBI Taxonomy" id="1538158"/>
    <lineage>
        <taxon>Bacteria</taxon>
        <taxon>Pseudomonadati</taxon>
        <taxon>Pseudomonadota</taxon>
        <taxon>Alphaproteobacteria</taxon>
        <taxon>Hyphomicrobiales</taxon>
        <taxon>Rhizobiaceae</taxon>
        <taxon>Rhizobium/Agrobacterium group</taxon>
        <taxon>Rhizobium</taxon>
    </lineage>
</organism>
<dbReference type="EMBL" id="CP034998">
    <property type="protein sequence ID" value="QAS78567.1"/>
    <property type="molecule type" value="Genomic_DNA"/>
</dbReference>
<feature type="domain" description="Integrase catalytic" evidence="2">
    <location>
        <begin position="308"/>
        <end position="508"/>
    </location>
</feature>
<dbReference type="InterPro" id="IPR001584">
    <property type="entry name" value="Integrase_cat-core"/>
</dbReference>
<feature type="compositionally biased region" description="Basic residues" evidence="1">
    <location>
        <begin position="715"/>
        <end position="724"/>
    </location>
</feature>
<gene>
    <name evidence="3" type="ORF">CO657_11005</name>
</gene>
<dbReference type="PROSITE" id="PS50994">
    <property type="entry name" value="INTEGRASE"/>
    <property type="match status" value="1"/>
</dbReference>
<accession>A0AAE5TVG7</accession>
<evidence type="ECO:0000259" key="2">
    <source>
        <dbReference type="PROSITE" id="PS50994"/>
    </source>
</evidence>
<dbReference type="InterPro" id="IPR036397">
    <property type="entry name" value="RNaseH_sf"/>
</dbReference>
<dbReference type="Proteomes" id="UP000220927">
    <property type="component" value="Chromosome"/>
</dbReference>
<dbReference type="AlphaFoldDB" id="A0AAE5TVG7"/>